<dbReference type="HOGENOM" id="CLU_005513_5_0_1"/>
<dbReference type="KEGG" id="bsc:COCSADRAFT_25447"/>
<evidence type="ECO:0000259" key="2">
    <source>
        <dbReference type="PROSITE" id="PS50011"/>
    </source>
</evidence>
<dbReference type="PROSITE" id="PS50011">
    <property type="entry name" value="PROTEIN_KINASE_DOM"/>
    <property type="match status" value="1"/>
</dbReference>
<evidence type="ECO:0000313" key="3">
    <source>
        <dbReference type="EMBL" id="EMD65859.1"/>
    </source>
</evidence>
<organism evidence="3 4">
    <name type="scientific">Cochliobolus sativus (strain ND90Pr / ATCC 201652)</name>
    <name type="common">Common root rot and spot blotch fungus</name>
    <name type="synonym">Bipolaris sorokiniana</name>
    <dbReference type="NCBI Taxonomy" id="665912"/>
    <lineage>
        <taxon>Eukaryota</taxon>
        <taxon>Fungi</taxon>
        <taxon>Dikarya</taxon>
        <taxon>Ascomycota</taxon>
        <taxon>Pezizomycotina</taxon>
        <taxon>Dothideomycetes</taxon>
        <taxon>Pleosporomycetidae</taxon>
        <taxon>Pleosporales</taxon>
        <taxon>Pleosporineae</taxon>
        <taxon>Pleosporaceae</taxon>
        <taxon>Bipolaris</taxon>
    </lineage>
</organism>
<dbReference type="GO" id="GO:0005524">
    <property type="term" value="F:ATP binding"/>
    <property type="evidence" value="ECO:0007669"/>
    <property type="project" value="InterPro"/>
</dbReference>
<dbReference type="eggNOG" id="ENOG502S5WB">
    <property type="taxonomic scope" value="Eukaryota"/>
</dbReference>
<dbReference type="AlphaFoldDB" id="M2RGH2"/>
<dbReference type="GeneID" id="19135286"/>
<feature type="domain" description="Protein kinase" evidence="2">
    <location>
        <begin position="414"/>
        <end position="818"/>
    </location>
</feature>
<dbReference type="EMBL" id="KB445641">
    <property type="protein sequence ID" value="EMD65859.1"/>
    <property type="molecule type" value="Genomic_DNA"/>
</dbReference>
<dbReference type="Pfam" id="PF17667">
    <property type="entry name" value="Pkinase_fungal"/>
    <property type="match status" value="1"/>
</dbReference>
<keyword evidence="4" id="KW-1185">Reference proteome</keyword>
<reference evidence="4" key="2">
    <citation type="journal article" date="2013" name="PLoS Genet.">
        <title>Comparative genome structure, secondary metabolite, and effector coding capacity across Cochliobolus pathogens.</title>
        <authorList>
            <person name="Condon B.J."/>
            <person name="Leng Y."/>
            <person name="Wu D."/>
            <person name="Bushley K.E."/>
            <person name="Ohm R.A."/>
            <person name="Otillar R."/>
            <person name="Martin J."/>
            <person name="Schackwitz W."/>
            <person name="Grimwood J."/>
            <person name="MohdZainudin N."/>
            <person name="Xue C."/>
            <person name="Wang R."/>
            <person name="Manning V.A."/>
            <person name="Dhillon B."/>
            <person name="Tu Z.J."/>
            <person name="Steffenson B.J."/>
            <person name="Salamov A."/>
            <person name="Sun H."/>
            <person name="Lowry S."/>
            <person name="LaButti K."/>
            <person name="Han J."/>
            <person name="Copeland A."/>
            <person name="Lindquist E."/>
            <person name="Barry K."/>
            <person name="Schmutz J."/>
            <person name="Baker S.E."/>
            <person name="Ciuffetti L.M."/>
            <person name="Grigoriev I.V."/>
            <person name="Zhong S."/>
            <person name="Turgeon B.G."/>
        </authorList>
    </citation>
    <scope>NUCLEOTIDE SEQUENCE [LARGE SCALE GENOMIC DNA]</scope>
    <source>
        <strain evidence="4">ND90Pr / ATCC 201652</strain>
    </source>
</reference>
<name>M2RGH2_COCSN</name>
<accession>M2RGH2</accession>
<dbReference type="OrthoDB" id="5584477at2759"/>
<evidence type="ECO:0000313" key="4">
    <source>
        <dbReference type="Proteomes" id="UP000016934"/>
    </source>
</evidence>
<feature type="region of interest" description="Disordered" evidence="1">
    <location>
        <begin position="530"/>
        <end position="586"/>
    </location>
</feature>
<evidence type="ECO:0000256" key="1">
    <source>
        <dbReference type="SAM" id="MobiDB-lite"/>
    </source>
</evidence>
<dbReference type="PANTHER" id="PTHR38248">
    <property type="entry name" value="FUNK1 6"/>
    <property type="match status" value="1"/>
</dbReference>
<dbReference type="Proteomes" id="UP000016934">
    <property type="component" value="Unassembled WGS sequence"/>
</dbReference>
<dbReference type="InterPro" id="IPR011009">
    <property type="entry name" value="Kinase-like_dom_sf"/>
</dbReference>
<dbReference type="InterPro" id="IPR000719">
    <property type="entry name" value="Prot_kinase_dom"/>
</dbReference>
<sequence>MAMGNSYRETDEIRKLLRAVGKALLFRAPPRDASLACAFSRVRLYHPLSVAHLSSLVLVYPSLSESHRTVRDHVTEIPVLIIQSKPIGGGLDGFRAFFNSTYEDVSIPETTQVLGQVGNEENQDFLVAFVSALQILPASRHLPSSRGGKNLLEDLSRLMTAVNADDFDIERILPLLQAILHKEPDNVIWDRVYDAVTESTPPAGPTSSFQQTPLFINTGSFANSTEHHKHVDDVLKEKLGHLYVGVPGFFKAFVEDVPGLRQAAQAVFNKCKEGKSPLYGVESGWQGWPKGAKEKDVLSWFTTLTDRLLDLAEGLYIGFVDNPSAGVDSKCRWSQILIPGELKSNPLADEAYKAWLDLGRYAREVLAAQDSRRFVLGFTLCGPFMRLWEFDRVRGIASEQFDVNEDELQFLGFDPTIITVGDKRYIEIERGNGKERLVIDKVIKRVPCVAGRATTCWKVHQEEDPSTPLVVKDSWQYSEREEEGELLREATEKQAKNVARYFHHETVRIGGQDDDICKDIRKSLDITKTTNYKLEKPMPPSGRTGRRASRRDVSSSVTGRKRSSSYTGLPMPLSKRTCSSSPTKPAISNRIHRRVIVRDYGKPIYKASSRVSLLSALEGCINGYESLHTRAGMLQRDISPNNLMVNEEDDDLSWRAFLIDLDLAIKENREKPSGARGKTGTRAFMAIGVLLDDEMHSFMHDLESFFWMLFWICIHYDGPNGGRVVPQFEKWNYIDTEELAKIKKGEVGNERDFLRTAEAAFTPYYQSLIPYVNRLRRKVFPDGGRWRVPTPKLYLDMKQILQAARDELKELEGQNLST</sequence>
<gene>
    <name evidence="3" type="ORF">COCSADRAFT_25447</name>
</gene>
<dbReference type="SUPFAM" id="SSF56112">
    <property type="entry name" value="Protein kinase-like (PK-like)"/>
    <property type="match status" value="1"/>
</dbReference>
<proteinExistence type="predicted"/>
<dbReference type="RefSeq" id="XP_007698271.1">
    <property type="nucleotide sequence ID" value="XM_007700081.1"/>
</dbReference>
<dbReference type="PANTHER" id="PTHR38248:SF2">
    <property type="entry name" value="FUNK1 11"/>
    <property type="match status" value="1"/>
</dbReference>
<reference evidence="3 4" key="1">
    <citation type="journal article" date="2012" name="PLoS Pathog.">
        <title>Diverse lifestyles and strategies of plant pathogenesis encoded in the genomes of eighteen Dothideomycetes fungi.</title>
        <authorList>
            <person name="Ohm R.A."/>
            <person name="Feau N."/>
            <person name="Henrissat B."/>
            <person name="Schoch C.L."/>
            <person name="Horwitz B.A."/>
            <person name="Barry K.W."/>
            <person name="Condon B.J."/>
            <person name="Copeland A.C."/>
            <person name="Dhillon B."/>
            <person name="Glaser F."/>
            <person name="Hesse C.N."/>
            <person name="Kosti I."/>
            <person name="LaButti K."/>
            <person name="Lindquist E.A."/>
            <person name="Lucas S."/>
            <person name="Salamov A.A."/>
            <person name="Bradshaw R.E."/>
            <person name="Ciuffetti L."/>
            <person name="Hamelin R.C."/>
            <person name="Kema G.H.J."/>
            <person name="Lawrence C."/>
            <person name="Scott J.A."/>
            <person name="Spatafora J.W."/>
            <person name="Turgeon B.G."/>
            <person name="de Wit P.J.G.M."/>
            <person name="Zhong S."/>
            <person name="Goodwin S.B."/>
            <person name="Grigoriev I.V."/>
        </authorList>
    </citation>
    <scope>NUCLEOTIDE SEQUENCE [LARGE SCALE GENOMIC DNA]</scope>
    <source>
        <strain evidence="4">ND90Pr / ATCC 201652</strain>
    </source>
</reference>
<dbReference type="GO" id="GO:0004672">
    <property type="term" value="F:protein kinase activity"/>
    <property type="evidence" value="ECO:0007669"/>
    <property type="project" value="InterPro"/>
</dbReference>
<dbReference type="InterPro" id="IPR040976">
    <property type="entry name" value="Pkinase_fungal"/>
</dbReference>
<dbReference type="Gene3D" id="1.10.510.10">
    <property type="entry name" value="Transferase(Phosphotransferase) domain 1"/>
    <property type="match status" value="1"/>
</dbReference>
<protein>
    <recommendedName>
        <fullName evidence="2">Protein kinase domain-containing protein</fullName>
    </recommendedName>
</protein>
<dbReference type="OMA" id="ATTCWKD"/>